<comment type="similarity">
    <text evidence="1">Belongs to the TCL1 family.</text>
</comment>
<dbReference type="SUPFAM" id="SSF50904">
    <property type="entry name" value="Oncogene products"/>
    <property type="match status" value="1"/>
</dbReference>
<organism evidence="2">
    <name type="scientific">Castor canadensis</name>
    <name type="common">American beaver</name>
    <dbReference type="NCBI Taxonomy" id="51338"/>
    <lineage>
        <taxon>Eukaryota</taxon>
        <taxon>Metazoa</taxon>
        <taxon>Chordata</taxon>
        <taxon>Craniata</taxon>
        <taxon>Vertebrata</taxon>
        <taxon>Euteleostomi</taxon>
        <taxon>Mammalia</taxon>
        <taxon>Eutheria</taxon>
        <taxon>Euarchontoglires</taxon>
        <taxon>Glires</taxon>
        <taxon>Rodentia</taxon>
        <taxon>Castorimorpha</taxon>
        <taxon>Castoridae</taxon>
        <taxon>Castor</taxon>
    </lineage>
</organism>
<dbReference type="InterPro" id="IPR004832">
    <property type="entry name" value="TCL1_MTCP1"/>
</dbReference>
<dbReference type="PANTHER" id="PTHR14060">
    <property type="entry name" value="PROTEIN P13 MTCP-1"/>
    <property type="match status" value="1"/>
</dbReference>
<accession>A0A8C0WTX4</accession>
<dbReference type="InterPro" id="IPR036672">
    <property type="entry name" value="TCL1_MTCP1_sf"/>
</dbReference>
<dbReference type="PANTHER" id="PTHR14060:SF4">
    <property type="entry name" value="T-CELL LEUKEMIA_LYMPHOMA PROTEIN 1A"/>
    <property type="match status" value="1"/>
</dbReference>
<evidence type="ECO:0000256" key="1">
    <source>
        <dbReference type="ARBA" id="ARBA00006399"/>
    </source>
</evidence>
<protein>
    <recommendedName>
        <fullName evidence="3">T-cell leukemia/lymphoma protein 1A</fullName>
    </recommendedName>
</protein>
<dbReference type="GO" id="GO:0043539">
    <property type="term" value="F:protein serine/threonine kinase activator activity"/>
    <property type="evidence" value="ECO:0007669"/>
    <property type="project" value="InterPro"/>
</dbReference>
<name>A0A8C0WTX4_CASCN</name>
<sequence length="109" mass="13103">MRGHSAQRTSHPDRLWIWEKGVYTDENRRTWLPIVIKTDTSFQVLMRQENVPLGDPLSPTQLTSYQLPLMWQLYPGERYRGTDSRLWRIVYHIEFRGTEDMLLEQLPEE</sequence>
<evidence type="ECO:0008006" key="3">
    <source>
        <dbReference type="Google" id="ProtNLM"/>
    </source>
</evidence>
<dbReference type="Ensembl" id="ENSCCNT00000017381.1">
    <property type="protein sequence ID" value="ENSCCNP00000013230.1"/>
    <property type="gene ID" value="ENSCCNG00000013752.1"/>
</dbReference>
<evidence type="ECO:0000313" key="2">
    <source>
        <dbReference type="Ensembl" id="ENSCCNP00000013230.1"/>
    </source>
</evidence>
<proteinExistence type="inferred from homology"/>
<dbReference type="AlphaFoldDB" id="A0A8C0WTX4"/>
<dbReference type="Gene3D" id="2.40.15.10">
    <property type="entry name" value="TCL1/MTCP1"/>
    <property type="match status" value="1"/>
</dbReference>
<dbReference type="Pfam" id="PF01840">
    <property type="entry name" value="TCL1_MTCP1"/>
    <property type="match status" value="1"/>
</dbReference>
<reference evidence="2" key="1">
    <citation type="submission" date="2023-09" db="UniProtKB">
        <authorList>
            <consortium name="Ensembl"/>
        </authorList>
    </citation>
    <scope>IDENTIFICATION</scope>
</reference>